<proteinExistence type="predicted"/>
<dbReference type="Proteomes" id="UP000629468">
    <property type="component" value="Unassembled WGS sequence"/>
</dbReference>
<feature type="region of interest" description="Disordered" evidence="1">
    <location>
        <begin position="251"/>
        <end position="334"/>
    </location>
</feature>
<feature type="compositionally biased region" description="Polar residues" evidence="1">
    <location>
        <begin position="161"/>
        <end position="172"/>
    </location>
</feature>
<feature type="region of interest" description="Disordered" evidence="1">
    <location>
        <begin position="156"/>
        <end position="192"/>
    </location>
</feature>
<evidence type="ECO:0008006" key="6">
    <source>
        <dbReference type="Google" id="ProtNLM"/>
    </source>
</evidence>
<keyword evidence="3" id="KW-0732">Signal</keyword>
<evidence type="ECO:0000313" key="5">
    <source>
        <dbReference type="Proteomes" id="UP000629468"/>
    </source>
</evidence>
<dbReference type="Gene3D" id="1.20.5.510">
    <property type="entry name" value="Single helix bin"/>
    <property type="match status" value="1"/>
</dbReference>
<evidence type="ECO:0000313" key="4">
    <source>
        <dbReference type="EMBL" id="KAF7778604.1"/>
    </source>
</evidence>
<dbReference type="EMBL" id="JABXXO010000004">
    <property type="protein sequence ID" value="KAF7778604.1"/>
    <property type="molecule type" value="Genomic_DNA"/>
</dbReference>
<reference evidence="4 5" key="1">
    <citation type="journal article" name="Sci. Rep.">
        <title>Telomere-to-telomere assembled and centromere annotated genomes of the two main subspecies of the button mushroom Agaricus bisporus reveal especially polymorphic chromosome ends.</title>
        <authorList>
            <person name="Sonnenberg A.S.M."/>
            <person name="Sedaghat-Telgerd N."/>
            <person name="Lavrijssen B."/>
            <person name="Ohm R.A."/>
            <person name="Hendrickx P.M."/>
            <person name="Scholtmeijer K."/>
            <person name="Baars J.J.P."/>
            <person name="van Peer A."/>
        </authorList>
    </citation>
    <scope>NUCLEOTIDE SEQUENCE [LARGE SCALE GENOMIC DNA]</scope>
    <source>
        <strain evidence="4 5">H119_p4</strain>
    </source>
</reference>
<feature type="compositionally biased region" description="Low complexity" evidence="1">
    <location>
        <begin position="173"/>
        <end position="192"/>
    </location>
</feature>
<name>A0A8H7F6D4_AGABI</name>
<organism evidence="4 5">
    <name type="scientific">Agaricus bisporus var. burnettii</name>
    <dbReference type="NCBI Taxonomy" id="192524"/>
    <lineage>
        <taxon>Eukaryota</taxon>
        <taxon>Fungi</taxon>
        <taxon>Dikarya</taxon>
        <taxon>Basidiomycota</taxon>
        <taxon>Agaricomycotina</taxon>
        <taxon>Agaricomycetes</taxon>
        <taxon>Agaricomycetidae</taxon>
        <taxon>Agaricales</taxon>
        <taxon>Agaricineae</taxon>
        <taxon>Agaricaceae</taxon>
        <taxon>Agaricus</taxon>
    </lineage>
</organism>
<evidence type="ECO:0000256" key="3">
    <source>
        <dbReference type="SAM" id="SignalP"/>
    </source>
</evidence>
<evidence type="ECO:0000256" key="1">
    <source>
        <dbReference type="SAM" id="MobiDB-lite"/>
    </source>
</evidence>
<keyword evidence="2" id="KW-1133">Transmembrane helix</keyword>
<dbReference type="AlphaFoldDB" id="A0A8H7F6D4"/>
<feature type="chain" id="PRO_5034067947" description="Transmembrane protein" evidence="3">
    <location>
        <begin position="20"/>
        <end position="334"/>
    </location>
</feature>
<comment type="caution">
    <text evidence="4">The sequence shown here is derived from an EMBL/GenBank/DDBJ whole genome shotgun (WGS) entry which is preliminary data.</text>
</comment>
<feature type="signal peptide" evidence="3">
    <location>
        <begin position="1"/>
        <end position="19"/>
    </location>
</feature>
<sequence length="334" mass="35089">MANFFFACFLAAFLPVALCQTISEAICDDESLNWSFNSVGATPCDVAADLAGVCNGGVFTLASLDEGFSYIGPTRLNQNSCRCSTVYYSLLSACAACQGEQWINWTIYKANCSAVYPSVFPQHIPVGTIVPGWAYADIRATDNTFNITVAQGLEDRPESTGIASSTRTRGLDSSTSTGTGFPSPSVVDSSGSSSNAGAIAGGVVGGVAGLALIAGLVFFYLRHRRAAAQQPAYFATPRQPPLDDTMEQKMTQNAYGPSPIPPFQPQRLYDPSDPSTFPTPSPAMSPSYNSGPYTPSPGSVTFQSSATHVPQHSIPSMSMASPHPAGNYSGAPEL</sequence>
<protein>
    <recommendedName>
        <fullName evidence="6">Transmembrane protein</fullName>
    </recommendedName>
</protein>
<keyword evidence="2" id="KW-0812">Transmembrane</keyword>
<gene>
    <name evidence="4" type="ORF">Agabi119p4_2949</name>
</gene>
<keyword evidence="2" id="KW-0472">Membrane</keyword>
<feature type="compositionally biased region" description="Polar residues" evidence="1">
    <location>
        <begin position="284"/>
        <end position="319"/>
    </location>
</feature>
<feature type="transmembrane region" description="Helical" evidence="2">
    <location>
        <begin position="198"/>
        <end position="221"/>
    </location>
</feature>
<evidence type="ECO:0000256" key="2">
    <source>
        <dbReference type="SAM" id="Phobius"/>
    </source>
</evidence>
<accession>A0A8H7F6D4</accession>